<dbReference type="PANTHER" id="PTHR48228:SF5">
    <property type="entry name" value="ALPHA-METHYLACYL-COA RACEMASE"/>
    <property type="match status" value="1"/>
</dbReference>
<dbReference type="InterPro" id="IPR003673">
    <property type="entry name" value="CoA-Trfase_fam_III"/>
</dbReference>
<evidence type="ECO:0000313" key="3">
    <source>
        <dbReference type="Proteomes" id="UP000286954"/>
    </source>
</evidence>
<dbReference type="GO" id="GO:0003824">
    <property type="term" value="F:catalytic activity"/>
    <property type="evidence" value="ECO:0007669"/>
    <property type="project" value="InterPro"/>
</dbReference>
<feature type="compositionally biased region" description="Low complexity" evidence="1">
    <location>
        <begin position="359"/>
        <end position="371"/>
    </location>
</feature>
<dbReference type="Pfam" id="PF02515">
    <property type="entry name" value="CoA_transf_3"/>
    <property type="match status" value="1"/>
</dbReference>
<reference evidence="2 3" key="1">
    <citation type="submission" date="2016-12" db="EMBL/GenBank/DDBJ databases">
        <title>The genome of dimorphic prosthecate Glycocaulis alkaliphilus 6b-8t, isolated from crude oil dictates its adaptability in petroleum environments.</title>
        <authorList>
            <person name="Wu X.-L."/>
            <person name="Geng S."/>
        </authorList>
    </citation>
    <scope>NUCLEOTIDE SEQUENCE [LARGE SCALE GENOMIC DNA]</scope>
    <source>
        <strain evidence="2 3">6B-8</strain>
    </source>
</reference>
<dbReference type="KEGG" id="gak:X907_1631"/>
<dbReference type="PANTHER" id="PTHR48228">
    <property type="entry name" value="SUCCINYL-COA--D-CITRAMALATE COA-TRANSFERASE"/>
    <property type="match status" value="1"/>
</dbReference>
<dbReference type="Gene3D" id="3.40.50.10540">
    <property type="entry name" value="Crotonobetainyl-coa:carnitine coa-transferase, domain 1"/>
    <property type="match status" value="1"/>
</dbReference>
<dbReference type="EMBL" id="CP018911">
    <property type="protein sequence ID" value="AZU04163.1"/>
    <property type="molecule type" value="Genomic_DNA"/>
</dbReference>
<dbReference type="AlphaFoldDB" id="A0A3T0E9Q8"/>
<dbReference type="InterPro" id="IPR050509">
    <property type="entry name" value="CoA-transferase_III"/>
</dbReference>
<evidence type="ECO:0000313" key="2">
    <source>
        <dbReference type="EMBL" id="AZU04163.1"/>
    </source>
</evidence>
<evidence type="ECO:0000256" key="1">
    <source>
        <dbReference type="SAM" id="MobiDB-lite"/>
    </source>
</evidence>
<dbReference type="Proteomes" id="UP000286954">
    <property type="component" value="Chromosome"/>
</dbReference>
<dbReference type="SUPFAM" id="SSF89796">
    <property type="entry name" value="CoA-transferase family III (CaiB/BaiF)"/>
    <property type="match status" value="1"/>
</dbReference>
<proteinExistence type="predicted"/>
<organism evidence="2 3">
    <name type="scientific">Glycocaulis alkaliphilus</name>
    <dbReference type="NCBI Taxonomy" id="1434191"/>
    <lineage>
        <taxon>Bacteria</taxon>
        <taxon>Pseudomonadati</taxon>
        <taxon>Pseudomonadota</taxon>
        <taxon>Alphaproteobacteria</taxon>
        <taxon>Maricaulales</taxon>
        <taxon>Maricaulaceae</taxon>
        <taxon>Glycocaulis</taxon>
    </lineage>
</organism>
<keyword evidence="3" id="KW-1185">Reference proteome</keyword>
<dbReference type="InterPro" id="IPR023606">
    <property type="entry name" value="CoA-Trfase_III_dom_1_sf"/>
</dbReference>
<gene>
    <name evidence="2" type="ORF">X907_1631</name>
</gene>
<dbReference type="InterPro" id="IPR044855">
    <property type="entry name" value="CoA-Trfase_III_dom3_sf"/>
</dbReference>
<feature type="region of interest" description="Disordered" evidence="1">
    <location>
        <begin position="354"/>
        <end position="375"/>
    </location>
</feature>
<dbReference type="Gene3D" id="3.30.1540.10">
    <property type="entry name" value="formyl-coa transferase, domain 3"/>
    <property type="match status" value="1"/>
</dbReference>
<protein>
    <submittedName>
        <fullName evidence="2">L-carnitine dehydratase/bile acid-inducible protein F</fullName>
    </submittedName>
</protein>
<accession>A0A3T0E9Q8</accession>
<sequence length="400" mass="41798">MSQPEFLQTHQIFTTWSSPMNAQGPLRGVKVIEFVGLGPAPFAAMLLSDMGADVVRIDRPGAHGGGAAEILARGRRSAAFDLKNPAAVEACLELISRADILLEGYRPGVMERLGLGPDIAHKRNPALVYGRMTGWGQHGPLAHAAGHDINYISLTGALDAMGTPESPAIPLNLVGDFGGGSLYLAFGVLAALTHARTTGEGQVVDAAIVDGAASLMGAIHQLQAMGIWSRGRGENLLDGGAAFYGTYKCADGKHVSIGPLEPEFYALLLDKLSLKDDPVMANPYDASQWGAQRAKLEDAFASKTRDEWCAMLEGSDACFAPVLTTEEAANHPHMVERGVFTDIAGVRQAAPAPRFSKTPGAIQGPAPAPGADTGSVLSDWGFDSDSIAALRSAGAFGSKG</sequence>
<name>A0A3T0E9Q8_9PROT</name>